<name>A0A1C4Z7D8_9ACTN</name>
<gene>
    <name evidence="1" type="ORF">GA0074696_4119</name>
</gene>
<dbReference type="AlphaFoldDB" id="A0A1C4Z7D8"/>
<accession>A0A1C4Z7D8</accession>
<sequence length="378" mass="41084">MDPNSPILRRFPLVARPRPIAKALTARIDDLRTLANRADREDDMTAASAVYNRAALIASDCGQPELARQWCHEHADAYLRAFPLGTQAARHALEPLVNLARLHIRSGDGDAALRLLTDLFQAASSRTDALIDGYSLLASRLTRTAEDHREVRQWLWSVLLAEGARALTSADRWKEAYDHLQRHNGIGRRMLDGRQVAVIAHATAGEIEHARTLVAETACGEPWEQSVTACLDYLCGKAAGEETFLDALLDSYRRLTPTPSLAVFHTRLGLSIIDAAGGVAHPGVRNLAAELINQAVAFDDAHVARDLLDHGGIRAVVDAQGEAELVTILHAGGTAGRRLPCVAHERLFQSLAVSRAVIQRLPLGQHRRVGAASAESGR</sequence>
<protein>
    <recommendedName>
        <fullName evidence="3">MalT-like TPR region domain-containing protein</fullName>
    </recommendedName>
</protein>
<reference evidence="1 2" key="1">
    <citation type="submission" date="2016-06" db="EMBL/GenBank/DDBJ databases">
        <authorList>
            <person name="Kjaerup R.B."/>
            <person name="Dalgaard T.S."/>
            <person name="Juul-Madsen H.R."/>
        </authorList>
    </citation>
    <scope>NUCLEOTIDE SEQUENCE [LARGE SCALE GENOMIC DNA]</scope>
    <source>
        <strain evidence="1 2">DSM 43821</strain>
    </source>
</reference>
<proteinExistence type="predicted"/>
<dbReference type="EMBL" id="LT607410">
    <property type="protein sequence ID" value="SCF28909.1"/>
    <property type="molecule type" value="Genomic_DNA"/>
</dbReference>
<evidence type="ECO:0000313" key="2">
    <source>
        <dbReference type="Proteomes" id="UP000198228"/>
    </source>
</evidence>
<dbReference type="RefSeq" id="WP_088962587.1">
    <property type="nucleotide sequence ID" value="NZ_LT607410.1"/>
</dbReference>
<dbReference type="Gene3D" id="1.25.40.10">
    <property type="entry name" value="Tetratricopeptide repeat domain"/>
    <property type="match status" value="1"/>
</dbReference>
<dbReference type="InterPro" id="IPR011990">
    <property type="entry name" value="TPR-like_helical_dom_sf"/>
</dbReference>
<evidence type="ECO:0008006" key="3">
    <source>
        <dbReference type="Google" id="ProtNLM"/>
    </source>
</evidence>
<evidence type="ECO:0000313" key="1">
    <source>
        <dbReference type="EMBL" id="SCF28909.1"/>
    </source>
</evidence>
<organism evidence="1 2">
    <name type="scientific">Micromonospora purpureochromogenes</name>
    <dbReference type="NCBI Taxonomy" id="47872"/>
    <lineage>
        <taxon>Bacteria</taxon>
        <taxon>Bacillati</taxon>
        <taxon>Actinomycetota</taxon>
        <taxon>Actinomycetes</taxon>
        <taxon>Micromonosporales</taxon>
        <taxon>Micromonosporaceae</taxon>
        <taxon>Micromonospora</taxon>
    </lineage>
</organism>
<dbReference type="Proteomes" id="UP000198228">
    <property type="component" value="Chromosome I"/>
</dbReference>